<keyword evidence="4" id="KW-1185">Reference proteome</keyword>
<evidence type="ECO:0000256" key="1">
    <source>
        <dbReference type="ARBA" id="ARBA00007673"/>
    </source>
</evidence>
<dbReference type="Proteomes" id="UP000663722">
    <property type="component" value="Chromosome"/>
</dbReference>
<comment type="similarity">
    <text evidence="1">Belongs to the PrpF family.</text>
</comment>
<dbReference type="SUPFAM" id="SSF54506">
    <property type="entry name" value="Diaminopimelate epimerase-like"/>
    <property type="match status" value="2"/>
</dbReference>
<dbReference type="PANTHER" id="PTHR43709:SF2">
    <property type="entry name" value="DUF453 DOMAIN PROTEIN (AFU_ORTHOLOGUE AFUA_6G00360)"/>
    <property type="match status" value="1"/>
</dbReference>
<dbReference type="PANTHER" id="PTHR43709">
    <property type="entry name" value="ACONITATE ISOMERASE-RELATED"/>
    <property type="match status" value="1"/>
</dbReference>
<evidence type="ECO:0000313" key="3">
    <source>
        <dbReference type="EMBL" id="QTA90396.1"/>
    </source>
</evidence>
<reference evidence="3" key="1">
    <citation type="journal article" date="2021" name="Microb. Physiol.">
        <title>Proteogenomic Insights into the Physiology of Marine, Sulfate-Reducing, Filamentous Desulfonema limicola and Desulfonema magnum.</title>
        <authorList>
            <person name="Schnaars V."/>
            <person name="Wohlbrand L."/>
            <person name="Scheve S."/>
            <person name="Hinrichs C."/>
            <person name="Reinhardt R."/>
            <person name="Rabus R."/>
        </authorList>
    </citation>
    <scope>NUCLEOTIDE SEQUENCE</scope>
    <source>
        <strain evidence="3">4be13</strain>
    </source>
</reference>
<gene>
    <name evidence="3" type="ORF">dnm_064570</name>
</gene>
<name>A0A975BRP7_9BACT</name>
<dbReference type="InterPro" id="IPR007400">
    <property type="entry name" value="PrpF-like"/>
</dbReference>
<protein>
    <submittedName>
        <fullName evidence="3">3-methylitaconate isomerase</fullName>
    </submittedName>
</protein>
<dbReference type="GO" id="GO:0016853">
    <property type="term" value="F:isomerase activity"/>
    <property type="evidence" value="ECO:0007669"/>
    <property type="project" value="UniProtKB-KW"/>
</dbReference>
<evidence type="ECO:0000256" key="2">
    <source>
        <dbReference type="ARBA" id="ARBA00023235"/>
    </source>
</evidence>
<evidence type="ECO:0000313" key="4">
    <source>
        <dbReference type="Proteomes" id="UP000663722"/>
    </source>
</evidence>
<keyword evidence="2 3" id="KW-0413">Isomerase</keyword>
<proteinExistence type="inferred from homology"/>
<dbReference type="Pfam" id="PF04303">
    <property type="entry name" value="PrpF"/>
    <property type="match status" value="1"/>
</dbReference>
<dbReference type="EMBL" id="CP061800">
    <property type="protein sequence ID" value="QTA90396.1"/>
    <property type="molecule type" value="Genomic_DNA"/>
</dbReference>
<dbReference type="AlphaFoldDB" id="A0A975BRP7"/>
<dbReference type="Gene3D" id="3.10.310.10">
    <property type="entry name" value="Diaminopimelate Epimerase, Chain A, domain 1"/>
    <property type="match status" value="2"/>
</dbReference>
<organism evidence="3 4">
    <name type="scientific">Desulfonema magnum</name>
    <dbReference type="NCBI Taxonomy" id="45655"/>
    <lineage>
        <taxon>Bacteria</taxon>
        <taxon>Pseudomonadati</taxon>
        <taxon>Thermodesulfobacteriota</taxon>
        <taxon>Desulfobacteria</taxon>
        <taxon>Desulfobacterales</taxon>
        <taxon>Desulfococcaceae</taxon>
        <taxon>Desulfonema</taxon>
    </lineage>
</organism>
<sequence>MKKLKCVIMRGGTSKGVFFHENELPRDLEERTATILRVMGSPDKRQIDGLGGADILTSKAIIIGPPSRPDADVDYIFGQVGITAPTVDYNTLCGNLSAAVAPFAIDEGLVRGNEPHTTVRIWCPTVGRYLGAQVEVKQGKAVYEGDYNMDGVPGTGSRISIDFSDTAGLITGALLPTGNMVDSIAVEGVGSVEVSIVDTSTVVAFVRGADLGLSGTEMPQDIDSDKSLIGKMEAIRLRVAELTNLAGRSPLLPMLAVVSPPLDYKNFVSGKTVPAQDLNIVAKVYAAGMMHKAYPVTGAIATGAAACIPGTIAHECASEKQDKDADFVIGHFSGLLPMKIGGEFEEGAFKLKAAEIYRTARRIMEGHVYI</sequence>
<dbReference type="RefSeq" id="WP_207678620.1">
    <property type="nucleotide sequence ID" value="NZ_CP061800.1"/>
</dbReference>
<dbReference type="KEGG" id="dmm:dnm_064570"/>
<accession>A0A975BRP7</accession>